<dbReference type="OMA" id="THAPAIW"/>
<dbReference type="GeneID" id="96902652"/>
<dbReference type="RefSeq" id="XP_003675435.1">
    <property type="nucleotide sequence ID" value="XM_003675387.1"/>
</dbReference>
<dbReference type="KEGG" id="ncs:NCAS_0C00770"/>
<keyword evidence="1" id="KW-0732">Signal</keyword>
<feature type="signal peptide" evidence="1">
    <location>
        <begin position="1"/>
        <end position="28"/>
    </location>
</feature>
<sequence length="211" mass="22379">MTSDLRNMTFITINITLFIFALLKGVSADSTQFCTTNWKDNWPSSNSLAVTPHNGLLQLSDEGIGCSNILTDDGKLRFPVQSGETGYAVALGNGSFATGSEADASSGWYIEGAQLYYNNSNVFYVIPTSDSDHSILSRSSFNNTQETQLYVKGTSGNNITSFHPTNGSAVGNITAGGNTTSSSVIPQQSSKNGSPKIVPFFGPLAAILLIL</sequence>
<accession>G0VC59</accession>
<evidence type="ECO:0000256" key="1">
    <source>
        <dbReference type="SAM" id="SignalP"/>
    </source>
</evidence>
<dbReference type="AlphaFoldDB" id="G0VC59"/>
<gene>
    <name evidence="2" type="primary">NCAS0C00770</name>
    <name evidence="2" type="ordered locus">NCAS_0C00770</name>
</gene>
<proteinExistence type="predicted"/>
<protein>
    <submittedName>
        <fullName evidence="2">Uncharacterized protein</fullName>
    </submittedName>
</protein>
<dbReference type="InParanoid" id="G0VC59"/>
<reference evidence="2 3" key="1">
    <citation type="journal article" date="2011" name="Proc. Natl. Acad. Sci. U.S.A.">
        <title>Evolutionary erosion of yeast sex chromosomes by mating-type switching accidents.</title>
        <authorList>
            <person name="Gordon J.L."/>
            <person name="Armisen D."/>
            <person name="Proux-Wera E."/>
            <person name="Oheigeartaigh S.S."/>
            <person name="Byrne K.P."/>
            <person name="Wolfe K.H."/>
        </authorList>
    </citation>
    <scope>NUCLEOTIDE SEQUENCE [LARGE SCALE GENOMIC DNA]</scope>
    <source>
        <strain evidence="3">ATCC 76901 / BCRC 22586 / CBS 4309 / NBRC 1992 / NRRL Y-12630</strain>
    </source>
</reference>
<evidence type="ECO:0000313" key="2">
    <source>
        <dbReference type="EMBL" id="CCC69067.1"/>
    </source>
</evidence>
<dbReference type="EMBL" id="HE576754">
    <property type="protein sequence ID" value="CCC69067.1"/>
    <property type="molecule type" value="Genomic_DNA"/>
</dbReference>
<reference key="2">
    <citation type="submission" date="2011-08" db="EMBL/GenBank/DDBJ databases">
        <title>Genome sequence of Naumovozyma castellii.</title>
        <authorList>
            <person name="Gordon J.L."/>
            <person name="Armisen D."/>
            <person name="Proux-Wera E."/>
            <person name="OhEigeartaigh S.S."/>
            <person name="Byrne K.P."/>
            <person name="Wolfe K.H."/>
        </authorList>
    </citation>
    <scope>NUCLEOTIDE SEQUENCE</scope>
    <source>
        <strain>Type strain:CBS 4309</strain>
    </source>
</reference>
<feature type="chain" id="PRO_5003411026" evidence="1">
    <location>
        <begin position="29"/>
        <end position="211"/>
    </location>
</feature>
<evidence type="ECO:0000313" key="3">
    <source>
        <dbReference type="Proteomes" id="UP000001640"/>
    </source>
</evidence>
<keyword evidence="3" id="KW-1185">Reference proteome</keyword>
<dbReference type="HOGENOM" id="CLU_1305146_0_0_1"/>
<dbReference type="Proteomes" id="UP000001640">
    <property type="component" value="Chromosome 3"/>
</dbReference>
<name>G0VC59_NAUCA</name>
<organism evidence="2 3">
    <name type="scientific">Naumovozyma castellii</name>
    <name type="common">Yeast</name>
    <name type="synonym">Saccharomyces castellii</name>
    <dbReference type="NCBI Taxonomy" id="27288"/>
    <lineage>
        <taxon>Eukaryota</taxon>
        <taxon>Fungi</taxon>
        <taxon>Dikarya</taxon>
        <taxon>Ascomycota</taxon>
        <taxon>Saccharomycotina</taxon>
        <taxon>Saccharomycetes</taxon>
        <taxon>Saccharomycetales</taxon>
        <taxon>Saccharomycetaceae</taxon>
        <taxon>Naumovozyma</taxon>
    </lineage>
</organism>
<dbReference type="OrthoDB" id="5415592at2759"/>